<dbReference type="Proteomes" id="UP000245728">
    <property type="component" value="Chromosome"/>
</dbReference>
<dbReference type="EMBL" id="CP029347">
    <property type="protein sequence ID" value="AWL11987.1"/>
    <property type="molecule type" value="Genomic_DNA"/>
</dbReference>
<evidence type="ECO:0000256" key="5">
    <source>
        <dbReference type="SAM" id="Coils"/>
    </source>
</evidence>
<dbReference type="GO" id="GO:0006013">
    <property type="term" value="P:mannose metabolic process"/>
    <property type="evidence" value="ECO:0007669"/>
    <property type="project" value="InterPro"/>
</dbReference>
<gene>
    <name evidence="7" type="ORF">HMF8227_01512</name>
</gene>
<keyword evidence="2" id="KW-0479">Metal-binding</keyword>
<dbReference type="SMART" id="SM00872">
    <property type="entry name" value="Alpha-mann_mid"/>
    <property type="match status" value="1"/>
</dbReference>
<name>A0A2S2E4R5_9ALTE</name>
<dbReference type="Gene3D" id="2.70.98.30">
    <property type="entry name" value="Golgi alpha-mannosidase II, domain 4"/>
    <property type="match status" value="1"/>
</dbReference>
<dbReference type="InterPro" id="IPR027291">
    <property type="entry name" value="Glyco_hydro_38_N_sf"/>
</dbReference>
<dbReference type="SUPFAM" id="SSF74650">
    <property type="entry name" value="Galactose mutarotase-like"/>
    <property type="match status" value="1"/>
</dbReference>
<feature type="domain" description="Glycoside hydrolase family 38 central" evidence="6">
    <location>
        <begin position="275"/>
        <end position="346"/>
    </location>
</feature>
<dbReference type="Gene3D" id="3.20.110.10">
    <property type="entry name" value="Glycoside hydrolase 38, N terminal domain"/>
    <property type="match status" value="1"/>
</dbReference>
<dbReference type="Pfam" id="PF09261">
    <property type="entry name" value="Alpha-mann_mid"/>
    <property type="match status" value="1"/>
</dbReference>
<dbReference type="SUPFAM" id="SSF88688">
    <property type="entry name" value="Families 57/38 glycoside transferase middle domain"/>
    <property type="match status" value="1"/>
</dbReference>
<dbReference type="GO" id="GO:0046872">
    <property type="term" value="F:metal ion binding"/>
    <property type="evidence" value="ECO:0007669"/>
    <property type="project" value="UniProtKB-KW"/>
</dbReference>
<dbReference type="GO" id="GO:0030246">
    <property type="term" value="F:carbohydrate binding"/>
    <property type="evidence" value="ECO:0007669"/>
    <property type="project" value="InterPro"/>
</dbReference>
<keyword evidence="4 7" id="KW-0326">Glycosidase</keyword>
<evidence type="ECO:0000256" key="4">
    <source>
        <dbReference type="ARBA" id="ARBA00023295"/>
    </source>
</evidence>
<dbReference type="GO" id="GO:0009313">
    <property type="term" value="P:oligosaccharide catabolic process"/>
    <property type="evidence" value="ECO:0007669"/>
    <property type="project" value="TreeGrafter"/>
</dbReference>
<evidence type="ECO:0000313" key="8">
    <source>
        <dbReference type="Proteomes" id="UP000245728"/>
    </source>
</evidence>
<organism evidence="7 8">
    <name type="scientific">Saliniradius amylolyticus</name>
    <dbReference type="NCBI Taxonomy" id="2183582"/>
    <lineage>
        <taxon>Bacteria</taxon>
        <taxon>Pseudomonadati</taxon>
        <taxon>Pseudomonadota</taxon>
        <taxon>Gammaproteobacteria</taxon>
        <taxon>Alteromonadales</taxon>
        <taxon>Alteromonadaceae</taxon>
        <taxon>Saliniradius</taxon>
    </lineage>
</organism>
<keyword evidence="8" id="KW-1185">Reference proteome</keyword>
<dbReference type="Pfam" id="PF01074">
    <property type="entry name" value="Glyco_hydro_38N"/>
    <property type="match status" value="1"/>
</dbReference>
<comment type="similarity">
    <text evidence="1">Belongs to the glycosyl hydrolase 38 family.</text>
</comment>
<protein>
    <submittedName>
        <fullName evidence="7">Alpha-mannosidase</fullName>
        <ecNumber evidence="7">3.2.1.24</ecNumber>
    </submittedName>
</protein>
<accession>A0A2S2E4R5</accession>
<dbReference type="InterPro" id="IPR011013">
    <property type="entry name" value="Gal_mutarotase_sf_dom"/>
</dbReference>
<evidence type="ECO:0000256" key="3">
    <source>
        <dbReference type="ARBA" id="ARBA00022801"/>
    </source>
</evidence>
<dbReference type="InterPro" id="IPR028995">
    <property type="entry name" value="Glyco_hydro_57/38_cen_sf"/>
</dbReference>
<dbReference type="AlphaFoldDB" id="A0A2S2E4R5"/>
<dbReference type="PANTHER" id="PTHR46017:SF2">
    <property type="entry name" value="MANNOSYLGLYCERATE HYDROLASE"/>
    <property type="match status" value="1"/>
</dbReference>
<dbReference type="RefSeq" id="WP_109339597.1">
    <property type="nucleotide sequence ID" value="NZ_CP029347.1"/>
</dbReference>
<keyword evidence="3 7" id="KW-0378">Hydrolase</keyword>
<dbReference type="EC" id="3.2.1.24" evidence="7"/>
<dbReference type="OrthoDB" id="9764050at2"/>
<dbReference type="PANTHER" id="PTHR46017">
    <property type="entry name" value="ALPHA-MANNOSIDASE 2C1"/>
    <property type="match status" value="1"/>
</dbReference>
<dbReference type="GO" id="GO:0004559">
    <property type="term" value="F:alpha-mannosidase activity"/>
    <property type="evidence" value="ECO:0007669"/>
    <property type="project" value="UniProtKB-EC"/>
</dbReference>
<dbReference type="KEGG" id="salh:HMF8227_01512"/>
<proteinExistence type="inferred from homology"/>
<dbReference type="InterPro" id="IPR000602">
    <property type="entry name" value="Glyco_hydro_38_N"/>
</dbReference>
<evidence type="ECO:0000256" key="1">
    <source>
        <dbReference type="ARBA" id="ARBA00009792"/>
    </source>
</evidence>
<evidence type="ECO:0000256" key="2">
    <source>
        <dbReference type="ARBA" id="ARBA00022723"/>
    </source>
</evidence>
<dbReference type="InterPro" id="IPR011330">
    <property type="entry name" value="Glyco_hydro/deAcase_b/a-brl"/>
</dbReference>
<keyword evidence="5" id="KW-0175">Coiled coil</keyword>
<reference evidence="7 8" key="1">
    <citation type="submission" date="2018-05" db="EMBL/GenBank/DDBJ databases">
        <title>Salinimonas sp. HMF8227 Genome sequencing and assembly.</title>
        <authorList>
            <person name="Kang H."/>
            <person name="Kang J."/>
            <person name="Cha I."/>
            <person name="Kim H."/>
            <person name="Joh K."/>
        </authorList>
    </citation>
    <scope>NUCLEOTIDE SEQUENCE [LARGE SCALE GENOMIC DNA]</scope>
    <source>
        <strain evidence="7 8">HMF8227</strain>
    </source>
</reference>
<evidence type="ECO:0000259" key="6">
    <source>
        <dbReference type="SMART" id="SM00872"/>
    </source>
</evidence>
<dbReference type="SUPFAM" id="SSF88713">
    <property type="entry name" value="Glycoside hydrolase/deacetylase"/>
    <property type="match status" value="1"/>
</dbReference>
<dbReference type="InterPro" id="IPR037094">
    <property type="entry name" value="Glyco_hydro_38_cen_sf"/>
</dbReference>
<feature type="coiled-coil region" evidence="5">
    <location>
        <begin position="339"/>
        <end position="366"/>
    </location>
</feature>
<evidence type="ECO:0000313" key="7">
    <source>
        <dbReference type="EMBL" id="AWL11987.1"/>
    </source>
</evidence>
<dbReference type="Gene3D" id="1.20.1270.50">
    <property type="entry name" value="Glycoside hydrolase family 38, central domain"/>
    <property type="match status" value="1"/>
</dbReference>
<sequence length="848" mass="95815">MSQSVAVVVQTHWDREWYYPHQTFLARLLQVMEQVVEQLDAGELTSFLFDGQVSAIDDFYTAAEPELAARVQDYVRQGKIVIGPWYIMADEFLCAGESLIRNLELGRTRADELGQCQNVGYLPDTFGHISQMPQILKGFGIDNAVAWRGIDHSESEMIWQAADGSEVFTVFLTEGYYQHPFNTDNWQRNLTTYLDKIATRSTGQRLLLTQGGDHLLTREGLQTRIQEFNQGQNTYQLEQQRLEDYVNELKGSSGQLGRLTGELRGNDNIFVLPDVLSTRQYLKQANQHIEDRLTGLIEPLLAIAPLARYPEHYLRQTWKLLIEQHAHDSICGCSVDEVHEEMQVRFKQLNQRLDALQKQAQLALGLSNNRMTKHREQGLSNPFADDSRFSLFNPSPKPVSGWQPLSLFLAGEEAQMLTITDNKGNTLPCTVISSEPTADFHSPIDDFPDQVSGIRYQVLLKADLDGLELKPLNVEADRQSVAGPTNTETTYFENAYYRIEPTQDGKLQFTDKQSQKRYDNWLSLTSELDAGDSYNFSPVDGVLRHSQITRVRQCRHWDNGLQQLVLEITLTQPASLNDDRQGAHDKTVDSQGQLCLTLLPDRQHIDVSLSWHNRAQDQRLRINLPLGERVAHSYADSAFDWVKRPKVYFDDAPVSGMQETPVAVNPSYSAIKAGRLGVMQRGLQEFELVGDEHGDTLAVTLLRSVGWLSRRDLSTRGQGAGPDLATPQAQCLGQYEFHFALLPGDPTPTKLLNQARQFRQPVAVLRGHSEHQAPQVQLHSPELQITSCRRVKDHLEVRLWNPQESEVKADFGTQSVTRTDLNGDPLPLSLVVQPKQIATFTLKLGANQ</sequence>
<dbReference type="InterPro" id="IPR015341">
    <property type="entry name" value="Glyco_hydro_38_cen"/>
</dbReference>